<dbReference type="EMBL" id="LSRP01000122">
    <property type="protein sequence ID" value="OJF91699.1"/>
    <property type="molecule type" value="Genomic_DNA"/>
</dbReference>
<dbReference type="InterPro" id="IPR037185">
    <property type="entry name" value="EmrE-like"/>
</dbReference>
<evidence type="ECO:0000313" key="4">
    <source>
        <dbReference type="Proteomes" id="UP000182661"/>
    </source>
</evidence>
<dbReference type="Pfam" id="PF00892">
    <property type="entry name" value="EamA"/>
    <property type="match status" value="2"/>
</dbReference>
<protein>
    <submittedName>
        <fullName evidence="3">Permease</fullName>
    </submittedName>
</protein>
<feature type="transmembrane region" description="Helical" evidence="1">
    <location>
        <begin position="150"/>
        <end position="169"/>
    </location>
</feature>
<dbReference type="InterPro" id="IPR000620">
    <property type="entry name" value="EamA_dom"/>
</dbReference>
<keyword evidence="1" id="KW-0812">Transmembrane</keyword>
<feature type="transmembrane region" description="Helical" evidence="1">
    <location>
        <begin position="181"/>
        <end position="200"/>
    </location>
</feature>
<feature type="transmembrane region" description="Helical" evidence="1">
    <location>
        <begin position="127"/>
        <end position="144"/>
    </location>
</feature>
<gene>
    <name evidence="3" type="ORF">AX760_23090</name>
</gene>
<keyword evidence="4" id="KW-1185">Reference proteome</keyword>
<dbReference type="GO" id="GO:0016020">
    <property type="term" value="C:membrane"/>
    <property type="evidence" value="ECO:0007669"/>
    <property type="project" value="InterPro"/>
</dbReference>
<feature type="domain" description="EamA" evidence="2">
    <location>
        <begin position="155"/>
        <end position="279"/>
    </location>
</feature>
<accession>A0A657LN83</accession>
<evidence type="ECO:0000259" key="2">
    <source>
        <dbReference type="Pfam" id="PF00892"/>
    </source>
</evidence>
<feature type="transmembrane region" description="Helical" evidence="1">
    <location>
        <begin position="12"/>
        <end position="34"/>
    </location>
</feature>
<dbReference type="PANTHER" id="PTHR22911">
    <property type="entry name" value="ACYL-MALONYL CONDENSING ENZYME-RELATED"/>
    <property type="match status" value="1"/>
</dbReference>
<proteinExistence type="predicted"/>
<dbReference type="SUPFAM" id="SSF103481">
    <property type="entry name" value="Multidrug resistance efflux transporter EmrE"/>
    <property type="match status" value="2"/>
</dbReference>
<dbReference type="AlphaFoldDB" id="A0A657LN83"/>
<reference evidence="3 4" key="1">
    <citation type="submission" date="2016-02" db="EMBL/GenBank/DDBJ databases">
        <title>Genome sequencing of a beta-galactosidase producing bacteria Rhizobium sp. 59.</title>
        <authorList>
            <person name="Wang D."/>
            <person name="Kot W."/>
            <person name="Qin Y."/>
            <person name="Hansen L."/>
            <person name="Naqvi K."/>
            <person name="Rensing C."/>
        </authorList>
    </citation>
    <scope>NUCLEOTIDE SEQUENCE [LARGE SCALE GENOMIC DNA]</scope>
    <source>
        <strain evidence="3 4">59</strain>
    </source>
</reference>
<comment type="caution">
    <text evidence="3">The sequence shown here is derived from an EMBL/GenBank/DDBJ whole genome shotgun (WGS) entry which is preliminary data.</text>
</comment>
<feature type="transmembrane region" description="Helical" evidence="1">
    <location>
        <begin position="265"/>
        <end position="283"/>
    </location>
</feature>
<name>A0A657LN83_9HYPH</name>
<sequence length="297" mass="31532">MTHGEQAQYRLGLALVAFCALAWSSSGFFIRLIGTDLMTMLFWRGLFTGTAVMLLFVAIERGAAFPILKTMRLPSLMVMIFSASGMITGLGAMRYTTVADAMVIYATVPFVTAGIAFLVIGEKPGRSTLMASGVALLGVVIMLADTRGDSGTLTGKVLAIGMTLSMACLATTMRRHRGIPLLPAMGASAWLCSAVTFWFARPMGITAVDLGLTALFGVFQNALGLVLYTFGSRRIPAAEATLIAALEVPLAPFWVWAVFGETPGRATLIGGLVVLTALFGHIASEVRRTRTVLPTVI</sequence>
<dbReference type="OrthoDB" id="8690132at2"/>
<feature type="transmembrane region" description="Helical" evidence="1">
    <location>
        <begin position="242"/>
        <end position="259"/>
    </location>
</feature>
<dbReference type="Proteomes" id="UP000182661">
    <property type="component" value="Unassembled WGS sequence"/>
</dbReference>
<evidence type="ECO:0000313" key="3">
    <source>
        <dbReference type="EMBL" id="OJF91699.1"/>
    </source>
</evidence>
<organism evidence="3 4">
    <name type="scientific">Pararhizobium antarcticum</name>
    <dbReference type="NCBI Taxonomy" id="1798805"/>
    <lineage>
        <taxon>Bacteria</taxon>
        <taxon>Pseudomonadati</taxon>
        <taxon>Pseudomonadota</taxon>
        <taxon>Alphaproteobacteria</taxon>
        <taxon>Hyphomicrobiales</taxon>
        <taxon>Rhizobiaceae</taxon>
        <taxon>Rhizobium/Agrobacterium group</taxon>
        <taxon>Pararhizobium</taxon>
    </lineage>
</organism>
<dbReference type="RefSeq" id="WP_071835139.1">
    <property type="nucleotide sequence ID" value="NZ_LSRP01000122.1"/>
</dbReference>
<dbReference type="PANTHER" id="PTHR22911:SF135">
    <property type="entry name" value="BLR4310 PROTEIN"/>
    <property type="match status" value="1"/>
</dbReference>
<feature type="transmembrane region" description="Helical" evidence="1">
    <location>
        <begin position="102"/>
        <end position="120"/>
    </location>
</feature>
<keyword evidence="1" id="KW-1133">Transmembrane helix</keyword>
<feature type="transmembrane region" description="Helical" evidence="1">
    <location>
        <begin position="40"/>
        <end position="59"/>
    </location>
</feature>
<evidence type="ECO:0000256" key="1">
    <source>
        <dbReference type="SAM" id="Phobius"/>
    </source>
</evidence>
<feature type="transmembrane region" description="Helical" evidence="1">
    <location>
        <begin position="212"/>
        <end position="230"/>
    </location>
</feature>
<feature type="domain" description="EamA" evidence="2">
    <location>
        <begin position="11"/>
        <end position="143"/>
    </location>
</feature>
<keyword evidence="1" id="KW-0472">Membrane</keyword>
<feature type="transmembrane region" description="Helical" evidence="1">
    <location>
        <begin position="71"/>
        <end position="90"/>
    </location>
</feature>